<dbReference type="AlphaFoldDB" id="A0A0S4IQU6"/>
<keyword evidence="7" id="KW-1185">Reference proteome</keyword>
<proteinExistence type="inferred from homology"/>
<dbReference type="GO" id="GO:0097602">
    <property type="term" value="F:cullin family protein binding"/>
    <property type="evidence" value="ECO:0007669"/>
    <property type="project" value="TreeGrafter"/>
</dbReference>
<sequence length="664" mass="72613">MEQGDILIAQLRQSGLNIDASTTPADITTDVLYDVLLTGLEKLGALTAADRKKRFPKALPAATASKFSVAQSLVQVLHGAGCSGFGYDNLVYPVEAASKLALEWLVTELGRAAEAAAQRHRERDDDAAPLTDLQRRIVALQRIVTDAVGSAAASGKKARGTQLIQPSRRVARPVGASGAFWAVPAASALGEEAEGTEENIMSQVSVGWKVVSKSHTFIGDVVKPIASQVALDTISEAHSTLIASSKPFLKAVVAVVNERQVASPTSPVIPNWVARLEGSLTKPEKKSSKTKKSCGPSAIEFFSSSEAGLLDASTITSTKKKQQEEEAAIQEGESSHQANRAKRQEEELSVKDQLHHAKQELRKKKAVLQELNNNLEAAQSLISDLKGQLSEEEAAALARWEAAQAQQDLLSLMDDPEGSEATIQLRITELKEQRRQVRDAANAKLQKVEKKREQLLEENDDEGEGREEQLADIRQKIKEAKLKAKQRGREVKMLQADYERCPKDIDRSGFLRLIFDMTANIRKQHQQLEGVKRDMAESNAAITALEERTAAIFKGIEERVYSSASTAAPTTTTAPAAKGAEPADDFSRQAYRNLVELQDSYTSLINAIRARGVAAQELHELDEKVGKLKRVVGTYNTEQMQQDLEAVEADNLRLEEEISAYQQQ</sequence>
<evidence type="ECO:0000313" key="6">
    <source>
        <dbReference type="EMBL" id="CUE95752.1"/>
    </source>
</evidence>
<evidence type="ECO:0000259" key="4">
    <source>
        <dbReference type="Pfam" id="PF05667"/>
    </source>
</evidence>
<feature type="coiled-coil region" evidence="2">
    <location>
        <begin position="427"/>
        <end position="490"/>
    </location>
</feature>
<feature type="coiled-coil region" evidence="2">
    <location>
        <begin position="637"/>
        <end position="664"/>
    </location>
</feature>
<accession>A0A0S4IQU6</accession>
<evidence type="ECO:0000313" key="7">
    <source>
        <dbReference type="Proteomes" id="UP000051952"/>
    </source>
</evidence>
<feature type="region of interest" description="Disordered" evidence="3">
    <location>
        <begin position="316"/>
        <end position="356"/>
    </location>
</feature>
<dbReference type="PANTHER" id="PTHR15668:SF4">
    <property type="entry name" value="COILED-COIL DOMAIN-CONTAINING PROTEIN 22"/>
    <property type="match status" value="1"/>
</dbReference>
<feature type="domain" description="CCDC22 coiled-coil" evidence="4">
    <location>
        <begin position="300"/>
        <end position="627"/>
    </location>
</feature>
<feature type="compositionally biased region" description="Basic and acidic residues" evidence="3">
    <location>
        <begin position="342"/>
        <end position="356"/>
    </location>
</feature>
<dbReference type="OrthoDB" id="10266736at2759"/>
<keyword evidence="2" id="KW-0175">Coiled coil</keyword>
<evidence type="ECO:0000259" key="5">
    <source>
        <dbReference type="Pfam" id="PF21674"/>
    </source>
</evidence>
<dbReference type="InterPro" id="IPR048349">
    <property type="entry name" value="CCDC22_N"/>
</dbReference>
<feature type="region of interest" description="Disordered" evidence="3">
    <location>
        <begin position="564"/>
        <end position="583"/>
    </location>
</feature>
<dbReference type="Proteomes" id="UP000051952">
    <property type="component" value="Unassembled WGS sequence"/>
</dbReference>
<organism evidence="6 7">
    <name type="scientific">Bodo saltans</name>
    <name type="common">Flagellated protozoan</name>
    <dbReference type="NCBI Taxonomy" id="75058"/>
    <lineage>
        <taxon>Eukaryota</taxon>
        <taxon>Discoba</taxon>
        <taxon>Euglenozoa</taxon>
        <taxon>Kinetoplastea</taxon>
        <taxon>Metakinetoplastina</taxon>
        <taxon>Eubodonida</taxon>
        <taxon>Bodonidae</taxon>
        <taxon>Bodo</taxon>
    </lineage>
</organism>
<dbReference type="Pfam" id="PF21674">
    <property type="entry name" value="CCDC22_N"/>
    <property type="match status" value="1"/>
</dbReference>
<dbReference type="Pfam" id="PF05667">
    <property type="entry name" value="CCDC22_CC"/>
    <property type="match status" value="1"/>
</dbReference>
<gene>
    <name evidence="6" type="ORF">BSAL_57665</name>
</gene>
<evidence type="ECO:0000256" key="3">
    <source>
        <dbReference type="SAM" id="MobiDB-lite"/>
    </source>
</evidence>
<evidence type="ECO:0000256" key="2">
    <source>
        <dbReference type="SAM" id="Coils"/>
    </source>
</evidence>
<dbReference type="InterPro" id="IPR048348">
    <property type="entry name" value="CCDC22_CC"/>
</dbReference>
<feature type="domain" description="CCDC22 N-terminal" evidence="5">
    <location>
        <begin position="3"/>
        <end position="109"/>
    </location>
</feature>
<name>A0A0S4IQU6_BODSA</name>
<comment type="similarity">
    <text evidence="1">Belongs to the CCDC22 family.</text>
</comment>
<feature type="compositionally biased region" description="Low complexity" evidence="3">
    <location>
        <begin position="564"/>
        <end position="577"/>
    </location>
</feature>
<protein>
    <submittedName>
        <fullName evidence="6">Uncharacterized protein</fullName>
    </submittedName>
</protein>
<reference evidence="7" key="1">
    <citation type="submission" date="2015-09" db="EMBL/GenBank/DDBJ databases">
        <authorList>
            <consortium name="Pathogen Informatics"/>
        </authorList>
    </citation>
    <scope>NUCLEOTIDE SEQUENCE [LARGE SCALE GENOMIC DNA]</scope>
    <source>
        <strain evidence="7">Lake Konstanz</strain>
    </source>
</reference>
<dbReference type="PANTHER" id="PTHR15668">
    <property type="entry name" value="JM1 PROTEIN"/>
    <property type="match status" value="1"/>
</dbReference>
<dbReference type="GO" id="GO:2000060">
    <property type="term" value="P:positive regulation of ubiquitin-dependent protein catabolic process"/>
    <property type="evidence" value="ECO:0007669"/>
    <property type="project" value="TreeGrafter"/>
</dbReference>
<dbReference type="EMBL" id="CYKH01000219">
    <property type="protein sequence ID" value="CUE95752.1"/>
    <property type="molecule type" value="Genomic_DNA"/>
</dbReference>
<evidence type="ECO:0000256" key="1">
    <source>
        <dbReference type="ARBA" id="ARBA00006438"/>
    </source>
</evidence>
<dbReference type="InterPro" id="IPR008530">
    <property type="entry name" value="CCDC22"/>
</dbReference>
<dbReference type="VEuPathDB" id="TriTrypDB:BSAL_57665"/>
<dbReference type="OMA" id="FDMTANI"/>